<dbReference type="STRING" id="643648.Slip_1909"/>
<dbReference type="PANTHER" id="PTHR42792">
    <property type="entry name" value="FLAGELLIN"/>
    <property type="match status" value="1"/>
</dbReference>
<feature type="domain" description="Flagellin N-terminal" evidence="4">
    <location>
        <begin position="5"/>
        <end position="139"/>
    </location>
</feature>
<evidence type="ECO:0000259" key="4">
    <source>
        <dbReference type="Pfam" id="PF00669"/>
    </source>
</evidence>
<dbReference type="Gene3D" id="1.20.1330.10">
    <property type="entry name" value="f41 fragment of flagellin, N-terminal domain"/>
    <property type="match status" value="1"/>
</dbReference>
<dbReference type="InterPro" id="IPR013384">
    <property type="entry name" value="Flagell_FlgL"/>
</dbReference>
<protein>
    <submittedName>
        <fullName evidence="6">Flagellar hook-associated protein 3</fullName>
    </submittedName>
</protein>
<dbReference type="eggNOG" id="COG1344">
    <property type="taxonomic scope" value="Bacteria"/>
</dbReference>
<dbReference type="RefSeq" id="WP_013176064.1">
    <property type="nucleotide sequence ID" value="NC_014220.1"/>
</dbReference>
<evidence type="ECO:0000256" key="3">
    <source>
        <dbReference type="ARBA" id="ARBA00023143"/>
    </source>
</evidence>
<evidence type="ECO:0000259" key="5">
    <source>
        <dbReference type="Pfam" id="PF00700"/>
    </source>
</evidence>
<sequence length="294" mass="32584">MRVTNSMMITNLKRDLSTNMRTLEKYQNMLASVQKIRKPSDDPVAVINTLRYSSTIMEAEEYLGKIDEAKNFLNTTDSALGNITDILQRANELTIQGLNGTNSEASREAIAKEVRQLADQIGVIANTTYGSKHVFAGTNVTEAPFTGSSWIGNDRVMELEIGAGVKIPVNSVMGKFFYNEDADEPGLFQLLNGIADHLETGDTTALQKDLGLVQERLDQCNSERAIVGAKVNRLELQQNRLETTRTNYTELLSKNQDADMAEVIMDLKMQENVYRASLAAGARIILPSLADFLR</sequence>
<dbReference type="InterPro" id="IPR046358">
    <property type="entry name" value="Flagellin_C"/>
</dbReference>
<dbReference type="NCBIfam" id="TIGR02550">
    <property type="entry name" value="flagell_flgL"/>
    <property type="match status" value="1"/>
</dbReference>
<dbReference type="KEGG" id="slp:Slip_1909"/>
<dbReference type="AlphaFoldDB" id="D7CPM7"/>
<evidence type="ECO:0000313" key="6">
    <source>
        <dbReference type="EMBL" id="ADI02662.1"/>
    </source>
</evidence>
<dbReference type="GO" id="GO:0005198">
    <property type="term" value="F:structural molecule activity"/>
    <property type="evidence" value="ECO:0007669"/>
    <property type="project" value="InterPro"/>
</dbReference>
<keyword evidence="7" id="KW-1185">Reference proteome</keyword>
<comment type="similarity">
    <text evidence="2">Belongs to the bacterial flagellin family.</text>
</comment>
<keyword evidence="3" id="KW-0975">Bacterial flagellum</keyword>
<dbReference type="GO" id="GO:0009424">
    <property type="term" value="C:bacterial-type flagellum hook"/>
    <property type="evidence" value="ECO:0007669"/>
    <property type="project" value="InterPro"/>
</dbReference>
<dbReference type="PANTHER" id="PTHR42792:SF1">
    <property type="entry name" value="FLAGELLAR HOOK-ASSOCIATED PROTEIN 3"/>
    <property type="match status" value="1"/>
</dbReference>
<dbReference type="HOGENOM" id="CLU_024437_2_1_9"/>
<dbReference type="OrthoDB" id="9758307at2"/>
<keyword evidence="6" id="KW-0282">Flagellum</keyword>
<gene>
    <name evidence="6" type="ordered locus">Slip_1909</name>
</gene>
<organism evidence="6 7">
    <name type="scientific">Syntrophothermus lipocalidus (strain DSM 12680 / TGB-C1)</name>
    <dbReference type="NCBI Taxonomy" id="643648"/>
    <lineage>
        <taxon>Bacteria</taxon>
        <taxon>Bacillati</taxon>
        <taxon>Bacillota</taxon>
        <taxon>Clostridia</taxon>
        <taxon>Eubacteriales</taxon>
        <taxon>Syntrophomonadaceae</taxon>
        <taxon>Syntrophothermus</taxon>
    </lineage>
</organism>
<reference evidence="6 7" key="2">
    <citation type="journal article" date="2010" name="Stand. Genomic Sci.">
        <title>Complete genome sequence of Syntrophothermus lipocalidus type strain (TGB-C1).</title>
        <authorList>
            <person name="Djao O.D."/>
            <person name="Zhang X."/>
            <person name="Lucas S."/>
            <person name="Lapidus A."/>
            <person name="Del Rio T.G."/>
            <person name="Nolan M."/>
            <person name="Tice H."/>
            <person name="Cheng J.F."/>
            <person name="Han C."/>
            <person name="Tapia R."/>
            <person name="Goodwin L."/>
            <person name="Pitluck S."/>
            <person name="Liolios K."/>
            <person name="Ivanova N."/>
            <person name="Mavromatis K."/>
            <person name="Mikhailova N."/>
            <person name="Ovchinnikova G."/>
            <person name="Pati A."/>
            <person name="Brambilla E."/>
            <person name="Chen A."/>
            <person name="Palaniappan K."/>
            <person name="Land M."/>
            <person name="Hauser L."/>
            <person name="Chang Y.J."/>
            <person name="Jeffries C.D."/>
            <person name="Rohde M."/>
            <person name="Sikorski J."/>
            <person name="Spring S."/>
            <person name="Goker M."/>
            <person name="Detter J.C."/>
            <person name="Woyke T."/>
            <person name="Bristow J."/>
            <person name="Eisen J.A."/>
            <person name="Markowitz V."/>
            <person name="Hugenholtz P."/>
            <person name="Kyrpides N.C."/>
            <person name="Klenk H.P."/>
        </authorList>
    </citation>
    <scope>NUCLEOTIDE SEQUENCE [LARGE SCALE GENOMIC DNA]</scope>
    <source>
        <strain evidence="7">DSM 12680 / TGB-C1</strain>
    </source>
</reference>
<dbReference type="InterPro" id="IPR001029">
    <property type="entry name" value="Flagellin_N"/>
</dbReference>
<evidence type="ECO:0000256" key="1">
    <source>
        <dbReference type="ARBA" id="ARBA00004365"/>
    </source>
</evidence>
<name>D7CPM7_SYNLT</name>
<dbReference type="Pfam" id="PF00700">
    <property type="entry name" value="Flagellin_C"/>
    <property type="match status" value="1"/>
</dbReference>
<dbReference type="SUPFAM" id="SSF64518">
    <property type="entry name" value="Phase 1 flagellin"/>
    <property type="match status" value="1"/>
</dbReference>
<proteinExistence type="inferred from homology"/>
<keyword evidence="6" id="KW-0966">Cell projection</keyword>
<evidence type="ECO:0000256" key="2">
    <source>
        <dbReference type="ARBA" id="ARBA00005709"/>
    </source>
</evidence>
<evidence type="ECO:0000313" key="7">
    <source>
        <dbReference type="Proteomes" id="UP000000378"/>
    </source>
</evidence>
<dbReference type="EMBL" id="CP002048">
    <property type="protein sequence ID" value="ADI02662.1"/>
    <property type="molecule type" value="Genomic_DNA"/>
</dbReference>
<accession>D7CPM7</accession>
<reference evidence="7" key="1">
    <citation type="journal article" date="2010" name="Stand. Genomic Sci.">
        <title>Complete genome sequence of Syntrophothermus lipocalidus type strain (TGB-C1T).</title>
        <authorList>
            <consortium name="US DOE Joint Genome Institute (JGI-PGF)"/>
            <person name="Djao O."/>
            <person name="Zhang X."/>
            <person name="Lucas S."/>
            <person name="Lapidus A."/>
            <person name="Glavina Del Rio T."/>
            <person name="Nolan M."/>
            <person name="Tice H."/>
            <person name="Cheng J."/>
            <person name="Han C."/>
            <person name="Tapia R."/>
            <person name="Goodwin L."/>
            <person name="Pitluck S."/>
            <person name="Liolios K."/>
            <person name="Ivanova N."/>
            <person name="Mavromatis K."/>
            <person name="Mikhailova N."/>
            <person name="Ovchinnikova G."/>
            <person name="Pati A."/>
            <person name="Brambilla E."/>
            <person name="Chen A."/>
            <person name="Palaniappan K."/>
            <person name="Land M."/>
            <person name="Hauser L."/>
            <person name="Chang Y."/>
            <person name="Jeffries C."/>
            <person name="Rohde M."/>
            <person name="Sikorski J."/>
            <person name="Spring S."/>
            <person name="Goker M."/>
            <person name="Detter J."/>
            <person name="Woyke T."/>
            <person name="Bristow J."/>
            <person name="Eisen J."/>
            <person name="Markowitz V."/>
            <person name="Hugenholtz P."/>
            <person name="Kyrpides N."/>
            <person name="Klenk H."/>
        </authorList>
    </citation>
    <scope>NUCLEOTIDE SEQUENCE [LARGE SCALE GENOMIC DNA]</scope>
    <source>
        <strain evidence="7">DSM 12680 / TGB-C1</strain>
    </source>
</reference>
<dbReference type="InterPro" id="IPR001492">
    <property type="entry name" value="Flagellin"/>
</dbReference>
<comment type="subcellular location">
    <subcellularLocation>
        <location evidence="1">Bacterial flagellum</location>
    </subcellularLocation>
</comment>
<dbReference type="GO" id="GO:0071973">
    <property type="term" value="P:bacterial-type flagellum-dependent cell motility"/>
    <property type="evidence" value="ECO:0007669"/>
    <property type="project" value="InterPro"/>
</dbReference>
<dbReference type="Proteomes" id="UP000000378">
    <property type="component" value="Chromosome"/>
</dbReference>
<feature type="domain" description="Flagellin C-terminal" evidence="5">
    <location>
        <begin position="211"/>
        <end position="283"/>
    </location>
</feature>
<keyword evidence="6" id="KW-0969">Cilium</keyword>
<dbReference type="Pfam" id="PF00669">
    <property type="entry name" value="Flagellin_N"/>
    <property type="match status" value="1"/>
</dbReference>